<evidence type="ECO:0000256" key="1">
    <source>
        <dbReference type="ARBA" id="ARBA00022490"/>
    </source>
</evidence>
<evidence type="ECO:0000256" key="4">
    <source>
        <dbReference type="ARBA" id="ARBA00022813"/>
    </source>
</evidence>
<keyword evidence="8 9" id="KW-0670">Pyruvate</keyword>
<protein>
    <recommendedName>
        <fullName evidence="9">Aspartate 1-decarboxylase</fullName>
        <ecNumber evidence="9">4.1.1.11</ecNumber>
    </recommendedName>
    <alternativeName>
        <fullName evidence="9">Aspartate alpha-decarboxylase</fullName>
    </alternativeName>
    <component>
        <recommendedName>
            <fullName evidence="9">Aspartate 1-decarboxylase beta chain</fullName>
        </recommendedName>
    </component>
    <component>
        <recommendedName>
            <fullName evidence="9">Aspartate 1-decarboxylase alpha chain</fullName>
        </recommendedName>
    </component>
</protein>
<dbReference type="PANTHER" id="PTHR21012">
    <property type="entry name" value="ASPARTATE 1-DECARBOXYLASE"/>
    <property type="match status" value="1"/>
</dbReference>
<feature type="chain" id="PRO_5043072772" description="Aspartate 1-decarboxylase alpha chain" evidence="9">
    <location>
        <begin position="25"/>
        <end position="115"/>
    </location>
</feature>
<dbReference type="GO" id="GO:0015940">
    <property type="term" value="P:pantothenate biosynthetic process"/>
    <property type="evidence" value="ECO:0007669"/>
    <property type="project" value="UniProtKB-UniRule"/>
</dbReference>
<dbReference type="AlphaFoldDB" id="A0AAT9FRK4"/>
<comment type="PTM">
    <text evidence="9">Is synthesized initially as an inactive proenzyme, which is activated by self-cleavage at a specific serine bond to produce a beta-subunit with a hydroxyl group at its C-terminus and an alpha-subunit with a pyruvoyl group at its N-terminus.</text>
</comment>
<feature type="active site" description="Schiff-base intermediate with substrate; via pyruvic acid" evidence="9">
    <location>
        <position position="25"/>
    </location>
</feature>
<dbReference type="EMBL" id="AP026866">
    <property type="protein sequence ID" value="BDS08522.1"/>
    <property type="molecule type" value="Genomic_DNA"/>
</dbReference>
<feature type="modified residue" description="Pyruvic acid (Ser)" evidence="9">
    <location>
        <position position="25"/>
    </location>
</feature>
<name>A0AAT9FRK4_9BACT</name>
<evidence type="ECO:0000256" key="3">
    <source>
        <dbReference type="ARBA" id="ARBA00022793"/>
    </source>
</evidence>
<accession>A0AAT9FRK4</accession>
<dbReference type="GO" id="GO:0004068">
    <property type="term" value="F:aspartate 1-decarboxylase activity"/>
    <property type="evidence" value="ECO:0007669"/>
    <property type="project" value="UniProtKB-UniRule"/>
</dbReference>
<keyword evidence="6 9" id="KW-0456">Lyase</keyword>
<keyword evidence="1 9" id="KW-0963">Cytoplasm</keyword>
<feature type="binding site" evidence="9">
    <location>
        <begin position="73"/>
        <end position="75"/>
    </location>
    <ligand>
        <name>substrate</name>
    </ligand>
</feature>
<comment type="subunit">
    <text evidence="9">Heterooctamer of four alpha and four beta subunits.</text>
</comment>
<evidence type="ECO:0000256" key="9">
    <source>
        <dbReference type="HAMAP-Rule" id="MF_00446"/>
    </source>
</evidence>
<sequence>MQHVLLKSKIHRACVTVADIEYEGSIEIPSDLMEAAGLWEGERVLVTSASKGGRLETYAQAGTPGTGKIIMNGGAAHIIKAGERITIMAFAISENPILAKKIVCDENNEIIRRVN</sequence>
<keyword evidence="5 9" id="KW-0865">Zymogen</keyword>
<evidence type="ECO:0000256" key="8">
    <source>
        <dbReference type="ARBA" id="ARBA00023317"/>
    </source>
</evidence>
<keyword evidence="7 9" id="KW-0704">Schiff base</keyword>
<feature type="binding site" evidence="9">
    <location>
        <position position="57"/>
    </location>
    <ligand>
        <name>substrate</name>
    </ligand>
</feature>
<reference evidence="10" key="1">
    <citation type="submission" date="2024-07" db="EMBL/GenBank/DDBJ databases">
        <title>Complete genome sequence of Verrucomicrobiaceae bacterium NT6N.</title>
        <authorList>
            <person name="Huang C."/>
            <person name="Takami H."/>
            <person name="Hamasaki K."/>
        </authorList>
    </citation>
    <scope>NUCLEOTIDE SEQUENCE</scope>
    <source>
        <strain evidence="10">NT6N</strain>
    </source>
</reference>
<feature type="chain" id="PRO_5043072771" description="Aspartate 1-decarboxylase beta chain" evidence="9">
    <location>
        <begin position="1"/>
        <end position="24"/>
    </location>
</feature>
<keyword evidence="2 9" id="KW-0566">Pantothenate biosynthesis</keyword>
<evidence type="ECO:0000256" key="2">
    <source>
        <dbReference type="ARBA" id="ARBA00022655"/>
    </source>
</evidence>
<dbReference type="HAMAP" id="MF_00446">
    <property type="entry name" value="PanD"/>
    <property type="match status" value="1"/>
</dbReference>
<keyword evidence="3 9" id="KW-0210">Decarboxylase</keyword>
<comment type="catalytic activity">
    <reaction evidence="9">
        <text>L-aspartate + H(+) = beta-alanine + CO2</text>
        <dbReference type="Rhea" id="RHEA:19497"/>
        <dbReference type="ChEBI" id="CHEBI:15378"/>
        <dbReference type="ChEBI" id="CHEBI:16526"/>
        <dbReference type="ChEBI" id="CHEBI:29991"/>
        <dbReference type="ChEBI" id="CHEBI:57966"/>
        <dbReference type="EC" id="4.1.1.11"/>
    </reaction>
</comment>
<dbReference type="GO" id="GO:0005829">
    <property type="term" value="C:cytosol"/>
    <property type="evidence" value="ECO:0007669"/>
    <property type="project" value="TreeGrafter"/>
</dbReference>
<organism evidence="10">
    <name type="scientific">Oceaniferula spumae</name>
    <dbReference type="NCBI Taxonomy" id="2979115"/>
    <lineage>
        <taxon>Bacteria</taxon>
        <taxon>Pseudomonadati</taxon>
        <taxon>Verrucomicrobiota</taxon>
        <taxon>Verrucomicrobiia</taxon>
        <taxon>Verrucomicrobiales</taxon>
        <taxon>Verrucomicrobiaceae</taxon>
        <taxon>Oceaniferula</taxon>
    </lineage>
</organism>
<dbReference type="InterPro" id="IPR003190">
    <property type="entry name" value="Asp_decarbox"/>
</dbReference>
<keyword evidence="4 9" id="KW-0068">Autocatalytic cleavage</keyword>
<comment type="function">
    <text evidence="9">Catalyzes the pyruvoyl-dependent decarboxylation of aspartate to produce beta-alanine.</text>
</comment>
<dbReference type="SUPFAM" id="SSF50692">
    <property type="entry name" value="ADC-like"/>
    <property type="match status" value="1"/>
</dbReference>
<evidence type="ECO:0000313" key="10">
    <source>
        <dbReference type="EMBL" id="BDS08522.1"/>
    </source>
</evidence>
<comment type="similarity">
    <text evidence="9">Belongs to the PanD family.</text>
</comment>
<proteinExistence type="inferred from homology"/>
<dbReference type="Pfam" id="PF02261">
    <property type="entry name" value="Asp_decarbox"/>
    <property type="match status" value="1"/>
</dbReference>
<gene>
    <name evidence="9 10" type="primary">panD</name>
    <name evidence="10" type="ORF">NT6N_35620</name>
</gene>
<evidence type="ECO:0000256" key="7">
    <source>
        <dbReference type="ARBA" id="ARBA00023270"/>
    </source>
</evidence>
<comment type="cofactor">
    <cofactor evidence="9">
        <name>pyruvate</name>
        <dbReference type="ChEBI" id="CHEBI:15361"/>
    </cofactor>
    <text evidence="9">Binds 1 pyruvoyl group covalently per subunit.</text>
</comment>
<comment type="subcellular location">
    <subcellularLocation>
        <location evidence="9">Cytoplasm</location>
    </subcellularLocation>
</comment>
<evidence type="ECO:0000256" key="5">
    <source>
        <dbReference type="ARBA" id="ARBA00023145"/>
    </source>
</evidence>
<dbReference type="PANTHER" id="PTHR21012:SF0">
    <property type="entry name" value="ASPARTATE 1-DECARBOXYLASE"/>
    <property type="match status" value="1"/>
</dbReference>
<comment type="pathway">
    <text evidence="9">Cofactor biosynthesis; (R)-pantothenate biosynthesis; beta-alanine from L-aspartate: step 1/1.</text>
</comment>
<evidence type="ECO:0000256" key="6">
    <source>
        <dbReference type="ARBA" id="ARBA00023239"/>
    </source>
</evidence>
<dbReference type="GO" id="GO:0006523">
    <property type="term" value="P:alanine biosynthetic process"/>
    <property type="evidence" value="ECO:0007669"/>
    <property type="project" value="InterPro"/>
</dbReference>
<feature type="active site" description="Proton donor" evidence="9">
    <location>
        <position position="58"/>
    </location>
</feature>
<dbReference type="EC" id="4.1.1.11" evidence="9"/>
<dbReference type="Gene3D" id="2.40.40.20">
    <property type="match status" value="1"/>
</dbReference>
<dbReference type="KEGG" id="osu:NT6N_35620"/>
<dbReference type="InterPro" id="IPR009010">
    <property type="entry name" value="Asp_de-COase-like_dom_sf"/>
</dbReference>